<dbReference type="VEuPathDB" id="FungiDB:BO97DRAFT_440260"/>
<dbReference type="GO" id="GO:0008081">
    <property type="term" value="F:phosphoric diester hydrolase activity"/>
    <property type="evidence" value="ECO:0007669"/>
    <property type="project" value="TreeGrafter"/>
</dbReference>
<dbReference type="PANTHER" id="PTHR10340">
    <property type="entry name" value="SPHINGOMYELIN PHOSPHODIESTERASE"/>
    <property type="match status" value="1"/>
</dbReference>
<dbReference type="SUPFAM" id="SSF56300">
    <property type="entry name" value="Metallo-dependent phosphatases"/>
    <property type="match status" value="1"/>
</dbReference>
<dbReference type="RefSeq" id="XP_025555649.1">
    <property type="nucleotide sequence ID" value="XM_025698061.1"/>
</dbReference>
<dbReference type="OrthoDB" id="282973at2759"/>
<evidence type="ECO:0000259" key="3">
    <source>
        <dbReference type="Pfam" id="PF00149"/>
    </source>
</evidence>
<proteinExistence type="predicted"/>
<sequence length="303" mass="34459">MPSILYMLEQLQLESVTKSHEPSSKPITRSTSNQTLLYVAHLNDTHIDCYYTPGTSYVYSKPMCCRPYTPADAPNATRCPCGAWGHPRCDPPMRFLSDRDVVPHDFWLTNLTSVEIDCNTTYAALQTLNGEGPVYLAIGNHDTSPVNIFPVSSRQPSNFTPQWAYGLFAVWSNRLALQPSPSTSPQLQRQGNYSILHRQPYTSPPTPDPLSQFEWLTTELFDAETHHQRVWLLTHIPPPSPPGNSYLLPCYNRVLNQIIVRFRTTIAAIFAGHRHTDLFQVYYNRQRPNFSASNNNNSNNRFS</sequence>
<dbReference type="AlphaFoldDB" id="A0A395I959"/>
<dbReference type="Proteomes" id="UP000248961">
    <property type="component" value="Unassembled WGS sequence"/>
</dbReference>
<feature type="domain" description="Calcineurin-like phosphoesterase" evidence="3">
    <location>
        <begin position="114"/>
        <end position="276"/>
    </location>
</feature>
<keyword evidence="1" id="KW-0378">Hydrolase</keyword>
<reference evidence="4 5" key="1">
    <citation type="submission" date="2018-02" db="EMBL/GenBank/DDBJ databases">
        <title>The genomes of Aspergillus section Nigri reveals drivers in fungal speciation.</title>
        <authorList>
            <consortium name="DOE Joint Genome Institute"/>
            <person name="Vesth T.C."/>
            <person name="Nybo J."/>
            <person name="Theobald S."/>
            <person name="Brandl J."/>
            <person name="Frisvad J.C."/>
            <person name="Nielsen K.F."/>
            <person name="Lyhne E.K."/>
            <person name="Kogle M.E."/>
            <person name="Kuo A."/>
            <person name="Riley R."/>
            <person name="Clum A."/>
            <person name="Nolan M."/>
            <person name="Lipzen A."/>
            <person name="Salamov A."/>
            <person name="Henrissat B."/>
            <person name="Wiebenga A."/>
            <person name="De vries R.P."/>
            <person name="Grigoriev I.V."/>
            <person name="Mortensen U.H."/>
            <person name="Andersen M.R."/>
            <person name="Baker S.E."/>
        </authorList>
    </citation>
    <scope>NUCLEOTIDE SEQUENCE [LARGE SCALE GENOMIC DNA]</scope>
    <source>
        <strain evidence="4 5">CBS 101889</strain>
    </source>
</reference>
<name>A0A395I959_ASPHC</name>
<dbReference type="EMBL" id="KZ824269">
    <property type="protein sequence ID" value="RAL16495.1"/>
    <property type="molecule type" value="Genomic_DNA"/>
</dbReference>
<protein>
    <recommendedName>
        <fullName evidence="3">Calcineurin-like phosphoesterase domain-containing protein</fullName>
    </recommendedName>
</protein>
<dbReference type="GeneID" id="37202350"/>
<dbReference type="STRING" id="1450537.A0A395I959"/>
<dbReference type="PANTHER" id="PTHR10340:SF34">
    <property type="entry name" value="SPHINGOMYELIN PHOSPHODIESTERASE"/>
    <property type="match status" value="1"/>
</dbReference>
<dbReference type="InterPro" id="IPR029052">
    <property type="entry name" value="Metallo-depent_PP-like"/>
</dbReference>
<evidence type="ECO:0000313" key="5">
    <source>
        <dbReference type="Proteomes" id="UP000248961"/>
    </source>
</evidence>
<dbReference type="InterPro" id="IPR004843">
    <property type="entry name" value="Calcineurin-like_PHP"/>
</dbReference>
<evidence type="ECO:0000256" key="2">
    <source>
        <dbReference type="ARBA" id="ARBA00023180"/>
    </source>
</evidence>
<dbReference type="Gene3D" id="3.60.21.10">
    <property type="match status" value="1"/>
</dbReference>
<accession>A0A395I959</accession>
<organism evidence="4 5">
    <name type="scientific">Aspergillus homomorphus (strain CBS 101889)</name>
    <dbReference type="NCBI Taxonomy" id="1450537"/>
    <lineage>
        <taxon>Eukaryota</taxon>
        <taxon>Fungi</taxon>
        <taxon>Dikarya</taxon>
        <taxon>Ascomycota</taxon>
        <taxon>Pezizomycotina</taxon>
        <taxon>Eurotiomycetes</taxon>
        <taxon>Eurotiomycetidae</taxon>
        <taxon>Eurotiales</taxon>
        <taxon>Aspergillaceae</taxon>
        <taxon>Aspergillus</taxon>
        <taxon>Aspergillus subgen. Circumdati</taxon>
    </lineage>
</organism>
<evidence type="ECO:0000256" key="1">
    <source>
        <dbReference type="ARBA" id="ARBA00022801"/>
    </source>
</evidence>
<gene>
    <name evidence="4" type="ORF">BO97DRAFT_440260</name>
</gene>
<keyword evidence="5" id="KW-1185">Reference proteome</keyword>
<evidence type="ECO:0000313" key="4">
    <source>
        <dbReference type="EMBL" id="RAL16495.1"/>
    </source>
</evidence>
<dbReference type="Pfam" id="PF00149">
    <property type="entry name" value="Metallophos"/>
    <property type="match status" value="1"/>
</dbReference>
<keyword evidence="2" id="KW-0325">Glycoprotein</keyword>